<evidence type="ECO:0000313" key="1">
    <source>
        <dbReference type="EMBL" id="MFD1784282.1"/>
    </source>
</evidence>
<comment type="caution">
    <text evidence="1">The sequence shown here is derived from an EMBL/GenBank/DDBJ whole genome shotgun (WGS) entry which is preliminary data.</text>
</comment>
<reference evidence="2" key="1">
    <citation type="journal article" date="2019" name="Int. J. Syst. Evol. Microbiol.">
        <title>The Global Catalogue of Microorganisms (GCM) 10K type strain sequencing project: providing services to taxonomists for standard genome sequencing and annotation.</title>
        <authorList>
            <consortium name="The Broad Institute Genomics Platform"/>
            <consortium name="The Broad Institute Genome Sequencing Center for Infectious Disease"/>
            <person name="Wu L."/>
            <person name="Ma J."/>
        </authorList>
    </citation>
    <scope>NUCLEOTIDE SEQUENCE [LARGE SCALE GENOMIC DNA]</scope>
    <source>
        <strain evidence="2">DFY28</strain>
    </source>
</reference>
<proteinExistence type="predicted"/>
<dbReference type="SUPFAM" id="SSF55729">
    <property type="entry name" value="Acyl-CoA N-acyltransferases (Nat)"/>
    <property type="match status" value="1"/>
</dbReference>
<evidence type="ECO:0000313" key="2">
    <source>
        <dbReference type="Proteomes" id="UP001597237"/>
    </source>
</evidence>
<dbReference type="RefSeq" id="WP_377283766.1">
    <property type="nucleotide sequence ID" value="NZ_JBHRSI010000009.1"/>
</dbReference>
<name>A0ABW4N320_9CAUL</name>
<accession>A0ABW4N320</accession>
<dbReference type="InterPro" id="IPR016181">
    <property type="entry name" value="Acyl_CoA_acyltransferase"/>
</dbReference>
<gene>
    <name evidence="1" type="ORF">ACFSC0_12825</name>
</gene>
<keyword evidence="2" id="KW-1185">Reference proteome</keyword>
<dbReference type="Proteomes" id="UP001597237">
    <property type="component" value="Unassembled WGS sequence"/>
</dbReference>
<dbReference type="Gene3D" id="3.40.630.30">
    <property type="match status" value="1"/>
</dbReference>
<protein>
    <submittedName>
        <fullName evidence="1">GNAT family N-acetyltransferase</fullName>
    </submittedName>
</protein>
<dbReference type="EMBL" id="JBHUEY010000001">
    <property type="protein sequence ID" value="MFD1784282.1"/>
    <property type="molecule type" value="Genomic_DNA"/>
</dbReference>
<organism evidence="1 2">
    <name type="scientific">Phenylobacterium terrae</name>
    <dbReference type="NCBI Taxonomy" id="2665495"/>
    <lineage>
        <taxon>Bacteria</taxon>
        <taxon>Pseudomonadati</taxon>
        <taxon>Pseudomonadota</taxon>
        <taxon>Alphaproteobacteria</taxon>
        <taxon>Caulobacterales</taxon>
        <taxon>Caulobacteraceae</taxon>
        <taxon>Phenylobacterium</taxon>
    </lineage>
</organism>
<sequence length="187" mass="20184">MAELQLLKPDLSMLDSYRDALERGWSPDNLMGAAAAKRELARIAEDPAAFVASLDDPEGKGAPIRLPDGSEVPKLPGFRRWLWDGAFAGSFGFRWRPGTSDLPDHVPGHIGYSIPSWKAGRGYATKGLALLLPMCRAVGLAYVELTTEMDSIPSQQVILNNGGVLVGPYQKAAALHGGEALKFRIDL</sequence>